<dbReference type="PANTHER" id="PTHR34414">
    <property type="entry name" value="HET DOMAIN-CONTAINING PROTEIN-RELATED"/>
    <property type="match status" value="1"/>
</dbReference>
<accession>A0A8H7A7S5</accession>
<reference evidence="3" key="1">
    <citation type="submission" date="2020-02" db="EMBL/GenBank/DDBJ databases">
        <authorList>
            <person name="Palmer J.M."/>
        </authorList>
    </citation>
    <scope>NUCLEOTIDE SEQUENCE</scope>
    <source>
        <strain evidence="3">EPUS1.4</strain>
        <tissue evidence="3">Thallus</tissue>
    </source>
</reference>
<comment type="caution">
    <text evidence="3">The sequence shown here is derived from an EMBL/GenBank/DDBJ whole genome shotgun (WGS) entry which is preliminary data.</text>
</comment>
<dbReference type="EMBL" id="JAACFV010000298">
    <property type="protein sequence ID" value="KAF7502207.1"/>
    <property type="molecule type" value="Genomic_DNA"/>
</dbReference>
<feature type="region of interest" description="Disordered" evidence="1">
    <location>
        <begin position="374"/>
        <end position="398"/>
    </location>
</feature>
<dbReference type="OrthoDB" id="5086500at2759"/>
<proteinExistence type="predicted"/>
<dbReference type="AlphaFoldDB" id="A0A8H7A7S5"/>
<dbReference type="Proteomes" id="UP000606974">
    <property type="component" value="Unassembled WGS sequence"/>
</dbReference>
<keyword evidence="2" id="KW-1133">Transmembrane helix</keyword>
<evidence type="ECO:0000256" key="1">
    <source>
        <dbReference type="SAM" id="MobiDB-lite"/>
    </source>
</evidence>
<evidence type="ECO:0000313" key="4">
    <source>
        <dbReference type="Proteomes" id="UP000606974"/>
    </source>
</evidence>
<dbReference type="Pfam" id="PF20246">
    <property type="entry name" value="DUF6601"/>
    <property type="match status" value="1"/>
</dbReference>
<dbReference type="InterPro" id="IPR046536">
    <property type="entry name" value="DUF6601"/>
</dbReference>
<gene>
    <name evidence="3" type="ORF">GJ744_006444</name>
</gene>
<organism evidence="3 4">
    <name type="scientific">Endocarpon pusillum</name>
    <dbReference type="NCBI Taxonomy" id="364733"/>
    <lineage>
        <taxon>Eukaryota</taxon>
        <taxon>Fungi</taxon>
        <taxon>Dikarya</taxon>
        <taxon>Ascomycota</taxon>
        <taxon>Pezizomycotina</taxon>
        <taxon>Eurotiomycetes</taxon>
        <taxon>Chaetothyriomycetidae</taxon>
        <taxon>Verrucariales</taxon>
        <taxon>Verrucariaceae</taxon>
        <taxon>Endocarpon</taxon>
    </lineage>
</organism>
<keyword evidence="2" id="KW-0812">Transmembrane</keyword>
<name>A0A8H7A7S5_9EURO</name>
<feature type="region of interest" description="Disordered" evidence="1">
    <location>
        <begin position="26"/>
        <end position="59"/>
    </location>
</feature>
<feature type="transmembrane region" description="Helical" evidence="2">
    <location>
        <begin position="319"/>
        <end position="347"/>
    </location>
</feature>
<keyword evidence="4" id="KW-1185">Reference proteome</keyword>
<dbReference type="PANTHER" id="PTHR34414:SF1">
    <property type="entry name" value="SUBTILISIN-LIKE SERINE PROTEASE"/>
    <property type="match status" value="1"/>
</dbReference>
<evidence type="ECO:0000256" key="2">
    <source>
        <dbReference type="SAM" id="Phobius"/>
    </source>
</evidence>
<sequence>MADSRPLLPPFSDLSALCKQRLIPLQSHGQPSFHQKSRSPPDNNPDPDQPITHVPGEPSTSLTQTAVCDFLTSELSTPLLDELYSCLWLVARRCGKSIDSLHRQKVKTREIVANEDANLHLVWHYNKIYIKPLPLCLLNYDFWTTYLPLQADSTSSEKGTFAIRPVPPSPVFDRAVAVGFMRSYALLVRHHVDFILARESHLFPAELDWVKWSEFIAHFRNIKDEDVAKRYHYGQLRLLRLNWVVRLFRPSSATTWWFYEIPHWSTAIYVERALAPLLFGFASLSLVLSAMQILRSVPHEELGFKHLDASSLVDIRRAFWVFSAMILLLSGLVWVLLFVIPLGGLIWQLAWGFRNRGIPKVKPLGNLDEKLLLGSDPNTKEKRSLRGGKASKVQVSQQ</sequence>
<evidence type="ECO:0000313" key="3">
    <source>
        <dbReference type="EMBL" id="KAF7502207.1"/>
    </source>
</evidence>
<keyword evidence="2" id="KW-0472">Membrane</keyword>
<protein>
    <submittedName>
        <fullName evidence="3">Uncharacterized protein</fullName>
    </submittedName>
</protein>